<dbReference type="InterPro" id="IPR002611">
    <property type="entry name" value="IstB_ATP-bd"/>
</dbReference>
<proteinExistence type="predicted"/>
<dbReference type="GO" id="GO:0005524">
    <property type="term" value="F:ATP binding"/>
    <property type="evidence" value="ECO:0007669"/>
    <property type="project" value="InterPro"/>
</dbReference>
<sequence>MLFDAHLHAFRVFEGVPGRGIYDNMKTAVDRVGVGKKRDVNARFLSMTSHYVFEPDFCNPAAGWEKGQVEKNVRDARHRLWQVMPAFPDLDALNQWLEQRCKALWAETAHGSLPGSIADVWEAEKPALMPLPTVFDGYVEHSKRVSPTALGVQAIEHHRKRVRFFSTVELVNALEQEKAQGKTGKIADALVKTELVILDELGYLPFSASGGALLFHLLSKLYERASVIITTNLSFSEWANVFGDAKMTTALLDRLTHRCHILETGNDSYRFKASSETAKKKRKETPALTPA</sequence>
<evidence type="ECO:0000313" key="2">
    <source>
        <dbReference type="EMBL" id="SEN86225.1"/>
    </source>
</evidence>
<dbReference type="InterPro" id="IPR027417">
    <property type="entry name" value="P-loop_NTPase"/>
</dbReference>
<accession>A0A1H8K099</accession>
<gene>
    <name evidence="2" type="ORF">SAMN04489859_101981</name>
</gene>
<feature type="domain" description="IstB-like ATP-binding" evidence="1">
    <location>
        <begin position="148"/>
        <end position="276"/>
    </location>
</feature>
<dbReference type="PANTHER" id="PTHR35004">
    <property type="entry name" value="TRANSPOSASE RV3428C-RELATED"/>
    <property type="match status" value="1"/>
</dbReference>
<dbReference type="PANTHER" id="PTHR35004:SF7">
    <property type="entry name" value="INTEGRASE PROTEIN"/>
    <property type="match status" value="1"/>
</dbReference>
<dbReference type="AlphaFoldDB" id="A0A1H8K099"/>
<evidence type="ECO:0000259" key="1">
    <source>
        <dbReference type="Pfam" id="PF01695"/>
    </source>
</evidence>
<dbReference type="STRING" id="34002.SAMN04489859_101981"/>
<dbReference type="EMBL" id="FODE01000019">
    <property type="protein sequence ID" value="SEN86225.1"/>
    <property type="molecule type" value="Genomic_DNA"/>
</dbReference>
<dbReference type="Pfam" id="PF01695">
    <property type="entry name" value="IstB_IS21"/>
    <property type="match status" value="1"/>
</dbReference>
<protein>
    <submittedName>
        <fullName evidence="2">Integrase core domain-containing protein</fullName>
    </submittedName>
</protein>
<dbReference type="SUPFAM" id="SSF52540">
    <property type="entry name" value="P-loop containing nucleoside triphosphate hydrolases"/>
    <property type="match status" value="1"/>
</dbReference>
<name>A0A1H8K099_9RHOB</name>
<evidence type="ECO:0000313" key="3">
    <source>
        <dbReference type="Proteomes" id="UP000199054"/>
    </source>
</evidence>
<organism evidence="2 3">
    <name type="scientific">Paracoccus alcaliphilus</name>
    <dbReference type="NCBI Taxonomy" id="34002"/>
    <lineage>
        <taxon>Bacteria</taxon>
        <taxon>Pseudomonadati</taxon>
        <taxon>Pseudomonadota</taxon>
        <taxon>Alphaproteobacteria</taxon>
        <taxon>Rhodobacterales</taxon>
        <taxon>Paracoccaceae</taxon>
        <taxon>Paracoccus</taxon>
    </lineage>
</organism>
<dbReference type="Proteomes" id="UP000199054">
    <property type="component" value="Unassembled WGS sequence"/>
</dbReference>
<dbReference type="Gene3D" id="3.40.50.300">
    <property type="entry name" value="P-loop containing nucleotide triphosphate hydrolases"/>
    <property type="match status" value="1"/>
</dbReference>
<keyword evidence="3" id="KW-1185">Reference proteome</keyword>
<reference evidence="2 3" key="1">
    <citation type="submission" date="2016-10" db="EMBL/GenBank/DDBJ databases">
        <authorList>
            <person name="de Groot N.N."/>
        </authorList>
    </citation>
    <scope>NUCLEOTIDE SEQUENCE [LARGE SCALE GENOMIC DNA]</scope>
    <source>
        <strain evidence="2 3">DSM 8512</strain>
    </source>
</reference>